<reference evidence="1 2" key="1">
    <citation type="submission" date="2017-05" db="EMBL/GenBank/DDBJ databases">
        <title>Complete genome sequence of Corynebacterium striatum KC-Na-1 isolated from Neophocaena asiaeorientalis in Korea.</title>
        <authorList>
            <person name="Kim J.H."/>
            <person name="Lee K."/>
        </authorList>
    </citation>
    <scope>NUCLEOTIDE SEQUENCE [LARGE SCALE GENOMIC DNA]</scope>
    <source>
        <strain evidence="1 2">KC-Na-01</strain>
    </source>
</reference>
<gene>
    <name evidence="1" type="ORF">CBE89_13110</name>
</gene>
<name>A0A2Z2J411_CORST</name>
<dbReference type="AlphaFoldDB" id="A0A2Z2J411"/>
<evidence type="ECO:0008006" key="3">
    <source>
        <dbReference type="Google" id="ProtNLM"/>
    </source>
</evidence>
<dbReference type="KEGG" id="cstr:CBE89_13110"/>
<evidence type="ECO:0000313" key="1">
    <source>
        <dbReference type="EMBL" id="ART22315.1"/>
    </source>
</evidence>
<protein>
    <recommendedName>
        <fullName evidence="3">Immunity-specific protein beta201</fullName>
    </recommendedName>
</protein>
<dbReference type="EMBL" id="CP021252">
    <property type="protein sequence ID" value="ART22315.1"/>
    <property type="molecule type" value="Genomic_DNA"/>
</dbReference>
<sequence>MTTITYTRKNTWQFLDSNGASELTESGIEGMIGDYRDTSTQTPGIPGQQVTAQDVSPMEGTLKAFIEGDESRNAGEVWAAFRADFVRARHLDPGKLTIATRYGTYTTEVYLNGTISIGDYNPEEEDLLEVTVPIVSDKGYFWGQEQEVTKGATIANIGDLTIYPRIHWNGDGGAVTSPSGWNFTLPAVPSERILYLDPLENLAVLDAEGRPDYEAMDALELTAVSEGVPPGQKRRFILPPGAAAKFSQCYLDPWAKR</sequence>
<accession>A0A2Z2J411</accession>
<evidence type="ECO:0000313" key="2">
    <source>
        <dbReference type="Proteomes" id="UP000250197"/>
    </source>
</evidence>
<proteinExistence type="predicted"/>
<organism evidence="1 2">
    <name type="scientific">Corynebacterium striatum</name>
    <dbReference type="NCBI Taxonomy" id="43770"/>
    <lineage>
        <taxon>Bacteria</taxon>
        <taxon>Bacillati</taxon>
        <taxon>Actinomycetota</taxon>
        <taxon>Actinomycetes</taxon>
        <taxon>Mycobacteriales</taxon>
        <taxon>Corynebacteriaceae</taxon>
        <taxon>Corynebacterium</taxon>
    </lineage>
</organism>
<dbReference type="Proteomes" id="UP000250197">
    <property type="component" value="Chromosome"/>
</dbReference>
<dbReference type="RefSeq" id="WP_086892293.1">
    <property type="nucleotide sequence ID" value="NZ_CP021252.1"/>
</dbReference>